<dbReference type="OrthoDB" id="6359816at2759"/>
<evidence type="ECO:0000313" key="2">
    <source>
        <dbReference type="EMBL" id="CAE7945575.1"/>
    </source>
</evidence>
<dbReference type="EMBL" id="CAJNJA010104029">
    <property type="protein sequence ID" value="CAE7945575.1"/>
    <property type="molecule type" value="Genomic_DNA"/>
</dbReference>
<dbReference type="Gene3D" id="3.30.710.10">
    <property type="entry name" value="Potassium Channel Kv1.1, Chain A"/>
    <property type="match status" value="1"/>
</dbReference>
<protein>
    <submittedName>
        <fullName evidence="2">Spop protein</fullName>
    </submittedName>
</protein>
<dbReference type="CDD" id="cd18186">
    <property type="entry name" value="BTB_POZ_ZBTB_KLHL-like"/>
    <property type="match status" value="1"/>
</dbReference>
<dbReference type="InterPro" id="IPR011333">
    <property type="entry name" value="SKP1/BTB/POZ_sf"/>
</dbReference>
<gene>
    <name evidence="2" type="primary">spop</name>
    <name evidence="2" type="ORF">SNEC2469_LOCUS35608</name>
</gene>
<evidence type="ECO:0000259" key="1">
    <source>
        <dbReference type="PROSITE" id="PS50097"/>
    </source>
</evidence>
<feature type="domain" description="BTB" evidence="1">
    <location>
        <begin position="19"/>
        <end position="90"/>
    </location>
</feature>
<keyword evidence="3" id="KW-1185">Reference proteome</keyword>
<dbReference type="SMART" id="SM00225">
    <property type="entry name" value="BTB"/>
    <property type="match status" value="1"/>
</dbReference>
<organism evidence="2 3">
    <name type="scientific">Symbiodinium necroappetens</name>
    <dbReference type="NCBI Taxonomy" id="1628268"/>
    <lineage>
        <taxon>Eukaryota</taxon>
        <taxon>Sar</taxon>
        <taxon>Alveolata</taxon>
        <taxon>Dinophyceae</taxon>
        <taxon>Suessiales</taxon>
        <taxon>Symbiodiniaceae</taxon>
        <taxon>Symbiodinium</taxon>
    </lineage>
</organism>
<accession>A0A813CL66</accession>
<dbReference type="InterPro" id="IPR000210">
    <property type="entry name" value="BTB/POZ_dom"/>
</dbReference>
<dbReference type="Proteomes" id="UP000601435">
    <property type="component" value="Unassembled WGS sequence"/>
</dbReference>
<sequence>MTASLGRLLLDQAQRQEHTDLEIAVGPEDASCTLAAHQSVLAARSPVLAAMFRHKFQEGQTAKVRLVDVDVETFKQYLHLLYTGDLEEDLNLDNILEVLVIADRFQSPGFGDVLARRLRDLVTWDETVGKVMMTYVRLPEDSEYSGSLVGVMGDQLTQLSFKDALRQTQKAVLQPIDEDTSRLKAIAARGLIFSMLAFPIMRDIADEAVNKRIVCLLSLITDTFGSLCELPDEPRAAKRRRAERAEAGPGAGAA</sequence>
<dbReference type="Pfam" id="PF00651">
    <property type="entry name" value="BTB"/>
    <property type="match status" value="1"/>
</dbReference>
<reference evidence="2" key="1">
    <citation type="submission" date="2021-02" db="EMBL/GenBank/DDBJ databases">
        <authorList>
            <person name="Dougan E. K."/>
            <person name="Rhodes N."/>
            <person name="Thang M."/>
            <person name="Chan C."/>
        </authorList>
    </citation>
    <scope>NUCLEOTIDE SEQUENCE</scope>
</reference>
<dbReference type="PROSITE" id="PS50097">
    <property type="entry name" value="BTB"/>
    <property type="match status" value="1"/>
</dbReference>
<comment type="caution">
    <text evidence="2">The sequence shown here is derived from an EMBL/GenBank/DDBJ whole genome shotgun (WGS) entry which is preliminary data.</text>
</comment>
<dbReference type="AlphaFoldDB" id="A0A813CL66"/>
<proteinExistence type="predicted"/>
<name>A0A813CL66_9DINO</name>
<dbReference type="PANTHER" id="PTHR24413">
    <property type="entry name" value="SPECKLE-TYPE POZ PROTEIN"/>
    <property type="match status" value="1"/>
</dbReference>
<dbReference type="SUPFAM" id="SSF54695">
    <property type="entry name" value="POZ domain"/>
    <property type="match status" value="1"/>
</dbReference>
<evidence type="ECO:0000313" key="3">
    <source>
        <dbReference type="Proteomes" id="UP000601435"/>
    </source>
</evidence>